<gene>
    <name evidence="5" type="ORF">BGI27_08120</name>
    <name evidence="6" type="ORF">CGU29_07700</name>
</gene>
<dbReference type="InterPro" id="IPR050204">
    <property type="entry name" value="AraC_XylS_family_regulators"/>
</dbReference>
<accession>A0A272ETL8</accession>
<dbReference type="AlphaFoldDB" id="A0A272ETL8"/>
<keyword evidence="2" id="KW-0238">DNA-binding</keyword>
<dbReference type="GO" id="GO:0003700">
    <property type="term" value="F:DNA-binding transcription factor activity"/>
    <property type="evidence" value="ECO:0007669"/>
    <property type="project" value="InterPro"/>
</dbReference>
<keyword evidence="3" id="KW-0804">Transcription</keyword>
<dbReference type="EMBL" id="MDUX01000021">
    <property type="protein sequence ID" value="KAF7599414.1"/>
    <property type="molecule type" value="Genomic_DNA"/>
</dbReference>
<evidence type="ECO:0000256" key="2">
    <source>
        <dbReference type="ARBA" id="ARBA00023125"/>
    </source>
</evidence>
<keyword evidence="1" id="KW-0805">Transcription regulation</keyword>
<comment type="caution">
    <text evidence="6">The sequence shown here is derived from an EMBL/GenBank/DDBJ whole genome shotgun (WGS) entry which is preliminary data.</text>
</comment>
<evidence type="ECO:0000313" key="5">
    <source>
        <dbReference type="EMBL" id="KAF7599414.1"/>
    </source>
</evidence>
<dbReference type="Pfam" id="PF12833">
    <property type="entry name" value="HTH_18"/>
    <property type="match status" value="1"/>
</dbReference>
<name>A0A272ETL8_9RHOO</name>
<keyword evidence="8" id="KW-1185">Reference proteome</keyword>
<reference evidence="5 8" key="1">
    <citation type="submission" date="2016-08" db="EMBL/GenBank/DDBJ databases">
        <title>Candidatus Dactylopiibacterium carminicum genome sequence.</title>
        <authorList>
            <person name="Ramirez-Puebla S.T."/>
            <person name="Ormeno-Orrillo E."/>
            <person name="Vera-Ponce De Leon A."/>
            <person name="Luis L."/>
            <person name="Sanchez-Flores A."/>
            <person name="Monica R."/>
            <person name="Martinez-Romero E."/>
        </authorList>
    </citation>
    <scope>NUCLEOTIDE SEQUENCE [LARGE SCALE GENOMIC DNA]</scope>
    <source>
        <strain evidence="5">END1</strain>
    </source>
</reference>
<dbReference type="Gene3D" id="1.10.10.60">
    <property type="entry name" value="Homeodomain-like"/>
    <property type="match status" value="1"/>
</dbReference>
<evidence type="ECO:0000256" key="3">
    <source>
        <dbReference type="ARBA" id="ARBA00023163"/>
    </source>
</evidence>
<dbReference type="Proteomes" id="UP000216107">
    <property type="component" value="Unassembled WGS sequence"/>
</dbReference>
<sequence length="297" mass="32900">MHLIDTHHDAHLVLRRSLPPASLATHVDNFQYLHIPHAGLLPRILPGNGALALIPCGGTLQLTEIHSGQQHLLDEPAILCNRHQVLDLSASEPSRLFVVSFRPGRLRHFGDTCFADLQDRITPSRALWGSCSASLGERLAEASDPGSAIVALAGFLERRLQKTRSADFDLLMDLLYLGPERRISDLAQDAGLSLRQFERRFTGTYGVAPKYFARVARLQRVARKLALDPASSTALSALDAGFFDHSHFVHELRRLADLSPTELASGMRERPHFYNPVSLQRYTALINQALGTQSRPV</sequence>
<feature type="domain" description="HTH araC/xylS-type" evidence="4">
    <location>
        <begin position="150"/>
        <end position="266"/>
    </location>
</feature>
<dbReference type="PANTHER" id="PTHR46796">
    <property type="entry name" value="HTH-TYPE TRANSCRIPTIONAL ACTIVATOR RHAS-RELATED"/>
    <property type="match status" value="1"/>
</dbReference>
<dbReference type="InterPro" id="IPR018060">
    <property type="entry name" value="HTH_AraC"/>
</dbReference>
<evidence type="ECO:0000259" key="4">
    <source>
        <dbReference type="PROSITE" id="PS01124"/>
    </source>
</evidence>
<evidence type="ECO:0000313" key="8">
    <source>
        <dbReference type="Proteomes" id="UP000623509"/>
    </source>
</evidence>
<dbReference type="OrthoDB" id="9809338at2"/>
<dbReference type="GO" id="GO:0043565">
    <property type="term" value="F:sequence-specific DNA binding"/>
    <property type="evidence" value="ECO:0007669"/>
    <property type="project" value="InterPro"/>
</dbReference>
<evidence type="ECO:0000313" key="7">
    <source>
        <dbReference type="Proteomes" id="UP000216107"/>
    </source>
</evidence>
<dbReference type="SMART" id="SM00342">
    <property type="entry name" value="HTH_ARAC"/>
    <property type="match status" value="1"/>
</dbReference>
<protein>
    <submittedName>
        <fullName evidence="5">AraC family transcriptional regulator</fullName>
    </submittedName>
</protein>
<dbReference type="EMBL" id="NMRN01000017">
    <property type="protein sequence ID" value="PAS93428.1"/>
    <property type="molecule type" value="Genomic_DNA"/>
</dbReference>
<proteinExistence type="predicted"/>
<reference evidence="6 7" key="2">
    <citation type="submission" date="2017-07" db="EMBL/GenBank/DDBJ databases">
        <title>Candidatus Dactylopiibacterium carminicum, a nitrogen-fixing symbiont of the cochineal insect Dactylopius coccus and Dactylopius opuntiae (Hemiptera: Coccoidea: Dactylopiidae).</title>
        <authorList>
            <person name="Vera A."/>
        </authorList>
    </citation>
    <scope>NUCLEOTIDE SEQUENCE [LARGE SCALE GENOMIC DNA]</scope>
    <source>
        <strain evidence="6 7">NFDCM</strain>
    </source>
</reference>
<dbReference type="PROSITE" id="PS01124">
    <property type="entry name" value="HTH_ARAC_FAMILY_2"/>
    <property type="match status" value="1"/>
</dbReference>
<organism evidence="6 7">
    <name type="scientific">Candidatus Dactylopiibacterium carminicum</name>
    <dbReference type="NCBI Taxonomy" id="857335"/>
    <lineage>
        <taxon>Bacteria</taxon>
        <taxon>Pseudomonadati</taxon>
        <taxon>Pseudomonadota</taxon>
        <taxon>Betaproteobacteria</taxon>
        <taxon>Rhodocyclales</taxon>
        <taxon>Rhodocyclaceae</taxon>
        <taxon>Candidatus Dactylopiibacterium</taxon>
    </lineage>
</organism>
<dbReference type="Proteomes" id="UP000623509">
    <property type="component" value="Unassembled WGS sequence"/>
</dbReference>
<evidence type="ECO:0000313" key="6">
    <source>
        <dbReference type="EMBL" id="PAS93428.1"/>
    </source>
</evidence>
<dbReference type="RefSeq" id="WP_095524392.1">
    <property type="nucleotide sequence ID" value="NZ_MDUX01000021.1"/>
</dbReference>
<evidence type="ECO:0000256" key="1">
    <source>
        <dbReference type="ARBA" id="ARBA00023015"/>
    </source>
</evidence>